<dbReference type="AlphaFoldDB" id="A0A517R150"/>
<proteinExistence type="predicted"/>
<dbReference type="OrthoDB" id="210736at2"/>
<dbReference type="Pfam" id="PF00239">
    <property type="entry name" value="Resolvase"/>
    <property type="match status" value="1"/>
</dbReference>
<keyword evidence="1" id="KW-0238">DNA-binding</keyword>
<dbReference type="GO" id="GO:0003677">
    <property type="term" value="F:DNA binding"/>
    <property type="evidence" value="ECO:0007669"/>
    <property type="project" value="UniProtKB-KW"/>
</dbReference>
<keyword evidence="5" id="KW-1185">Reference proteome</keyword>
<dbReference type="InterPro" id="IPR011109">
    <property type="entry name" value="DNA_bind_recombinase_dom"/>
</dbReference>
<dbReference type="Gene3D" id="3.40.50.1390">
    <property type="entry name" value="Resolvase, N-terminal catalytic domain"/>
    <property type="match status" value="1"/>
</dbReference>
<protein>
    <recommendedName>
        <fullName evidence="3">Recombinase domain-containing protein</fullName>
    </recommendedName>
</protein>
<evidence type="ECO:0000259" key="3">
    <source>
        <dbReference type="PROSITE" id="PS51737"/>
    </source>
</evidence>
<dbReference type="InterPro" id="IPR006119">
    <property type="entry name" value="Resolv_N"/>
</dbReference>
<dbReference type="PANTHER" id="PTHR30461">
    <property type="entry name" value="DNA-INVERTASE FROM LAMBDOID PROPHAGE"/>
    <property type="match status" value="1"/>
</dbReference>
<dbReference type="InterPro" id="IPR050639">
    <property type="entry name" value="SSR_resolvase"/>
</dbReference>
<dbReference type="Proteomes" id="UP000317318">
    <property type="component" value="Chromosome"/>
</dbReference>
<evidence type="ECO:0000313" key="5">
    <source>
        <dbReference type="Proteomes" id="UP000317318"/>
    </source>
</evidence>
<dbReference type="RefSeq" id="WP_145363677.1">
    <property type="nucleotide sequence ID" value="NZ_CP036268.1"/>
</dbReference>
<dbReference type="PROSITE" id="PS51737">
    <property type="entry name" value="RECOMBINASE_DNA_BIND"/>
    <property type="match status" value="1"/>
</dbReference>
<dbReference type="InterPro" id="IPR038109">
    <property type="entry name" value="DNA_bind_recomb_sf"/>
</dbReference>
<feature type="domain" description="Recombinase" evidence="3">
    <location>
        <begin position="169"/>
        <end position="303"/>
    </location>
</feature>
<dbReference type="InterPro" id="IPR036162">
    <property type="entry name" value="Resolvase-like_N_sf"/>
</dbReference>
<evidence type="ECO:0000256" key="2">
    <source>
        <dbReference type="ARBA" id="ARBA00023172"/>
    </source>
</evidence>
<dbReference type="Gene3D" id="3.90.1750.20">
    <property type="entry name" value="Putative Large Serine Recombinase, Chain B, Domain 2"/>
    <property type="match status" value="1"/>
</dbReference>
<evidence type="ECO:0000313" key="4">
    <source>
        <dbReference type="EMBL" id="QDT37573.1"/>
    </source>
</evidence>
<accession>A0A517R150</accession>
<dbReference type="GO" id="GO:0000150">
    <property type="term" value="F:DNA strand exchange activity"/>
    <property type="evidence" value="ECO:0007669"/>
    <property type="project" value="InterPro"/>
</dbReference>
<dbReference type="SMART" id="SM00857">
    <property type="entry name" value="Resolvase"/>
    <property type="match status" value="1"/>
</dbReference>
<evidence type="ECO:0000256" key="1">
    <source>
        <dbReference type="ARBA" id="ARBA00023125"/>
    </source>
</evidence>
<dbReference type="EMBL" id="CP036268">
    <property type="protein sequence ID" value="QDT37573.1"/>
    <property type="molecule type" value="Genomic_DNA"/>
</dbReference>
<keyword evidence="2" id="KW-0233">DNA recombination</keyword>
<reference evidence="4 5" key="1">
    <citation type="submission" date="2019-02" db="EMBL/GenBank/DDBJ databases">
        <title>Deep-cultivation of Planctomycetes and their phenomic and genomic characterization uncovers novel biology.</title>
        <authorList>
            <person name="Wiegand S."/>
            <person name="Jogler M."/>
            <person name="Boedeker C."/>
            <person name="Pinto D."/>
            <person name="Vollmers J."/>
            <person name="Rivas-Marin E."/>
            <person name="Kohn T."/>
            <person name="Peeters S.H."/>
            <person name="Heuer A."/>
            <person name="Rast P."/>
            <person name="Oberbeckmann S."/>
            <person name="Bunk B."/>
            <person name="Jeske O."/>
            <person name="Meyerdierks A."/>
            <person name="Storesund J.E."/>
            <person name="Kallscheuer N."/>
            <person name="Luecker S."/>
            <person name="Lage O.M."/>
            <person name="Pohl T."/>
            <person name="Merkel B.J."/>
            <person name="Hornburger P."/>
            <person name="Mueller R.-W."/>
            <person name="Bruemmer F."/>
            <person name="Labrenz M."/>
            <person name="Spormann A.M."/>
            <person name="Op den Camp H."/>
            <person name="Overmann J."/>
            <person name="Amann R."/>
            <person name="Jetten M.S.M."/>
            <person name="Mascher T."/>
            <person name="Medema M.H."/>
            <person name="Devos D.P."/>
            <person name="Kaster A.-K."/>
            <person name="Ovreas L."/>
            <person name="Rohde M."/>
            <person name="Galperin M.Y."/>
            <person name="Jogler C."/>
        </authorList>
    </citation>
    <scope>NUCLEOTIDE SEQUENCE [LARGE SCALE GENOMIC DNA]</scope>
    <source>
        <strain evidence="4 5">Pan189</strain>
    </source>
</reference>
<organism evidence="4 5">
    <name type="scientific">Stratiformator vulcanicus</name>
    <dbReference type="NCBI Taxonomy" id="2527980"/>
    <lineage>
        <taxon>Bacteria</taxon>
        <taxon>Pseudomonadati</taxon>
        <taxon>Planctomycetota</taxon>
        <taxon>Planctomycetia</taxon>
        <taxon>Planctomycetales</taxon>
        <taxon>Planctomycetaceae</taxon>
        <taxon>Stratiformator</taxon>
    </lineage>
</organism>
<gene>
    <name evidence="4" type="ORF">Pan189_19530</name>
</gene>
<sequence length="597" mass="67483">MYHPNLPLVARDGQTLRVVGVCRISTEHQDAKSLQDQEALYRSWVDENYDGAVEFQVICSRGSGELLETREQLQLMELVESATCDLVIVEDLGRICRRFFAHSICENAQDTDTRVIALNDNVDTANEGWEINSLFSSLRHESYNKDTSKRIKRSHLSRFQKGGIVQCLPYGYRKPHPGANDEECWVVPEARPVWDEVFRRLEEGHSNAEIADWLNDEKVPVGPHVKKKKWDGTLLGQNIHNPILKGVRERNRRETKRENRTGRRISVKAPPEALLQRDCPNLVIIDPDRYDLVIRAVDARNAHYARGRKAAADSRKGVPRKRTVRPGQSLSCGICGRVLYYGGHGQNDRFMCSGARDHHCWNGVTCSGFDTSRKVLAAVIGHLRSQATFIDELRNSIELELQKAFAADNDRLTAINKQRTEVAKEIDNITLAVAKSGGSNALLGRLSQLENEERRIQLELDNLHRRRQPLPPLPSEEELNQMIGRLADEVDRTSPEFHRIMSALLPDATVMPVRQCLGNGLGLRLTGLLHLVEIVPGLATKLDLSAESYTVPIELDLFDPPQPVVIREDVIRLTEENQKERDIAKRLHVTQPAVKNA</sequence>
<dbReference type="KEGG" id="svp:Pan189_19530"/>
<dbReference type="Pfam" id="PF07508">
    <property type="entry name" value="Recombinase"/>
    <property type="match status" value="1"/>
</dbReference>
<name>A0A517R150_9PLAN</name>
<dbReference type="SUPFAM" id="SSF53041">
    <property type="entry name" value="Resolvase-like"/>
    <property type="match status" value="1"/>
</dbReference>
<dbReference type="PANTHER" id="PTHR30461:SF2">
    <property type="entry name" value="SERINE RECOMBINASE PINE-RELATED"/>
    <property type="match status" value="1"/>
</dbReference>
<dbReference type="CDD" id="cd00338">
    <property type="entry name" value="Ser_Recombinase"/>
    <property type="match status" value="1"/>
</dbReference>